<evidence type="ECO:0000259" key="1">
    <source>
        <dbReference type="Pfam" id="PF05685"/>
    </source>
</evidence>
<accession>A0A173QVQ2</accession>
<dbReference type="InterPro" id="IPR011335">
    <property type="entry name" value="Restrct_endonuc-II-like"/>
</dbReference>
<dbReference type="Pfam" id="PF05685">
    <property type="entry name" value="Uma2"/>
    <property type="match status" value="1"/>
</dbReference>
<evidence type="ECO:0000313" key="2">
    <source>
        <dbReference type="EMBL" id="CUM69647.1"/>
    </source>
</evidence>
<dbReference type="CDD" id="cd06260">
    <property type="entry name" value="DUF820-like"/>
    <property type="match status" value="1"/>
</dbReference>
<gene>
    <name evidence="2" type="ORF">ERS852573_00087</name>
</gene>
<feature type="domain" description="Putative restriction endonuclease" evidence="1">
    <location>
        <begin position="89"/>
        <end position="229"/>
    </location>
</feature>
<dbReference type="EMBL" id="CYXO01000001">
    <property type="protein sequence ID" value="CUM69647.1"/>
    <property type="molecule type" value="Genomic_DNA"/>
</dbReference>
<dbReference type="InterPro" id="IPR012296">
    <property type="entry name" value="Nuclease_put_TT1808"/>
</dbReference>
<dbReference type="Gene3D" id="3.90.1570.10">
    <property type="entry name" value="tt1808, chain A"/>
    <property type="match status" value="1"/>
</dbReference>
<name>A0A173QVQ2_9FIRM</name>
<evidence type="ECO:0000313" key="3">
    <source>
        <dbReference type="Proteomes" id="UP000095597"/>
    </source>
</evidence>
<proteinExistence type="predicted"/>
<sequence>MVMTITEMRELKEQKGYTLEEIAEKPGIDIELAAKIFYKKEQIGQKEFYDLLTYSEIRELEKVFVKADKNKAAEALGAYQVKKQGEYTLEDYYALPADQRYELIDGVLYDMAAPAVTHQEIAFEIAVALRKYIKDKGEKCKVFMSPVDVQLDKDDKTMVQPDAFLVCDQSKNTGRCIYGAPDMVIEVASPSTRKKDFGKKLEKYVNAGVREYWIVDVKNRKVIVYDLGEDFGENMDLAIYGMDGKVPVGIYDGECKIDFEEIIGSVENI</sequence>
<dbReference type="SUPFAM" id="SSF52980">
    <property type="entry name" value="Restriction endonuclease-like"/>
    <property type="match status" value="1"/>
</dbReference>
<reference evidence="2 3" key="1">
    <citation type="submission" date="2015-09" db="EMBL/GenBank/DDBJ databases">
        <authorList>
            <consortium name="Pathogen Informatics"/>
        </authorList>
    </citation>
    <scope>NUCLEOTIDE SEQUENCE [LARGE SCALE GENOMIC DNA]</scope>
    <source>
        <strain evidence="2 3">2789STDY5834961</strain>
    </source>
</reference>
<dbReference type="AlphaFoldDB" id="A0A173QVQ2"/>
<dbReference type="PANTHER" id="PTHR36558">
    <property type="entry name" value="GLR1098 PROTEIN"/>
    <property type="match status" value="1"/>
</dbReference>
<organism evidence="2 3">
    <name type="scientific">Dorea longicatena</name>
    <dbReference type="NCBI Taxonomy" id="88431"/>
    <lineage>
        <taxon>Bacteria</taxon>
        <taxon>Bacillati</taxon>
        <taxon>Bacillota</taxon>
        <taxon>Clostridia</taxon>
        <taxon>Lachnospirales</taxon>
        <taxon>Lachnospiraceae</taxon>
        <taxon>Dorea</taxon>
    </lineage>
</organism>
<dbReference type="PANTHER" id="PTHR36558:SF1">
    <property type="entry name" value="RESTRICTION ENDONUCLEASE DOMAIN-CONTAINING PROTEIN-RELATED"/>
    <property type="match status" value="1"/>
</dbReference>
<dbReference type="Proteomes" id="UP000095597">
    <property type="component" value="Unassembled WGS sequence"/>
</dbReference>
<dbReference type="InterPro" id="IPR008538">
    <property type="entry name" value="Uma2"/>
</dbReference>
<protein>
    <submittedName>
        <fullName evidence="2">Uncharacterized protein conserved in cyanobacteria</fullName>
    </submittedName>
</protein>